<name>A0A9P4VL53_9PEZI</name>
<keyword evidence="3" id="KW-1185">Reference proteome</keyword>
<dbReference type="EMBL" id="MU006101">
    <property type="protein sequence ID" value="KAF2837131.1"/>
    <property type="molecule type" value="Genomic_DNA"/>
</dbReference>
<dbReference type="Pfam" id="PF20255">
    <property type="entry name" value="DUF6606"/>
    <property type="match status" value="1"/>
</dbReference>
<protein>
    <recommendedName>
        <fullName evidence="1">DUF6606 domain-containing protein</fullName>
    </recommendedName>
</protein>
<evidence type="ECO:0000313" key="2">
    <source>
        <dbReference type="EMBL" id="KAF2837131.1"/>
    </source>
</evidence>
<dbReference type="InterPro" id="IPR046541">
    <property type="entry name" value="DUF6606"/>
</dbReference>
<reference evidence="2" key="1">
    <citation type="journal article" date="2020" name="Stud. Mycol.">
        <title>101 Dothideomycetes genomes: a test case for predicting lifestyles and emergence of pathogens.</title>
        <authorList>
            <person name="Haridas S."/>
            <person name="Albert R."/>
            <person name="Binder M."/>
            <person name="Bloem J."/>
            <person name="Labutti K."/>
            <person name="Salamov A."/>
            <person name="Andreopoulos B."/>
            <person name="Baker S."/>
            <person name="Barry K."/>
            <person name="Bills G."/>
            <person name="Bluhm B."/>
            <person name="Cannon C."/>
            <person name="Castanera R."/>
            <person name="Culley D."/>
            <person name="Daum C."/>
            <person name="Ezra D."/>
            <person name="Gonzalez J."/>
            <person name="Henrissat B."/>
            <person name="Kuo A."/>
            <person name="Liang C."/>
            <person name="Lipzen A."/>
            <person name="Lutzoni F."/>
            <person name="Magnuson J."/>
            <person name="Mondo S."/>
            <person name="Nolan M."/>
            <person name="Ohm R."/>
            <person name="Pangilinan J."/>
            <person name="Park H.-J."/>
            <person name="Ramirez L."/>
            <person name="Alfaro M."/>
            <person name="Sun H."/>
            <person name="Tritt A."/>
            <person name="Yoshinaga Y."/>
            <person name="Zwiers L.-H."/>
            <person name="Turgeon B."/>
            <person name="Goodwin S."/>
            <person name="Spatafora J."/>
            <person name="Crous P."/>
            <person name="Grigoriev I."/>
        </authorList>
    </citation>
    <scope>NUCLEOTIDE SEQUENCE</scope>
    <source>
        <strain evidence="2">CBS 101060</strain>
    </source>
</reference>
<dbReference type="OrthoDB" id="3182339at2759"/>
<accession>A0A9P4VL53</accession>
<proteinExistence type="predicted"/>
<evidence type="ECO:0000259" key="1">
    <source>
        <dbReference type="Pfam" id="PF20255"/>
    </source>
</evidence>
<dbReference type="Proteomes" id="UP000799429">
    <property type="component" value="Unassembled WGS sequence"/>
</dbReference>
<comment type="caution">
    <text evidence="2">The sequence shown here is derived from an EMBL/GenBank/DDBJ whole genome shotgun (WGS) entry which is preliminary data.</text>
</comment>
<gene>
    <name evidence="2" type="ORF">M501DRAFT_1007010</name>
</gene>
<dbReference type="AlphaFoldDB" id="A0A9P4VL53"/>
<organism evidence="2 3">
    <name type="scientific">Patellaria atrata CBS 101060</name>
    <dbReference type="NCBI Taxonomy" id="1346257"/>
    <lineage>
        <taxon>Eukaryota</taxon>
        <taxon>Fungi</taxon>
        <taxon>Dikarya</taxon>
        <taxon>Ascomycota</taxon>
        <taxon>Pezizomycotina</taxon>
        <taxon>Dothideomycetes</taxon>
        <taxon>Dothideomycetes incertae sedis</taxon>
        <taxon>Patellariales</taxon>
        <taxon>Patellariaceae</taxon>
        <taxon>Patellaria</taxon>
    </lineage>
</organism>
<feature type="domain" description="DUF6606" evidence="1">
    <location>
        <begin position="69"/>
        <end position="211"/>
    </location>
</feature>
<evidence type="ECO:0000313" key="3">
    <source>
        <dbReference type="Proteomes" id="UP000799429"/>
    </source>
</evidence>
<sequence length="885" mass="100915">MASLNLIFNHLVLPPKLPEQADPDPNEVTFNILGRITDACETLRQLTGNEQEEIWATVADSVRICSDLNQDSLIFEAFEASPDSEHVLAAEGALQWDFPGRTAELPIAESQNTTFQETLATFLEQASMESLIRFAARSLKANTSIIESQNTTDPALVTQMLMRFLEALGSSIDVVKLRKRVRDSVSIDRAELPWRRSPFWLIMRVAIHTFYKFFIFTVLTQLFCDCVSQISSDMTTLVKAKLCRRLAKLKIQRSHATSTIYEQLFSYTTPFFSRTIENVTEQRDIAWTKFKSSIVRRIPRLPSRADEQSLQLSLPNSGKCLSDVLFFRSTGRPTSTFRASIFTAVGEEAIQNFTSRYYKLANLETKVEHDRAPTPESASDCQSRCAYDNSPEQISIFLLNLFDKWVQMDLCAVKACHLLLDYHPVFIPELLDVLQLPTFRDMERLQHIQRYLQERSANCRLAQLTILSEPSTECFALRYTEHSAELCNLRRRIEDASDRAREQKEREWSHSTQEYDSLSEKIENLSCTCKIKLDGSRDVHGCKKCWYFRCRKRLRITVHEDYLSQDAAQKAAVVFELQIPGYLAAYRNVTWRIIRDFGHPAKPNKTSPAMLLNDYSQLQGFLRVASNSVCLASMSKSFLQTHFKAIKMKAPVSKVLFPLGLDQLDRLLTFQHLYRLHVLRGLNSIIPQSTHPATSVDGPSSYEIIASQTKCSSDLSVHEFMSYQRLLSGYNRRWPTMLVESGASNLNFSNESTMYVLSQLAVQAGPASQETAKKLLNIARKITLQWVSSLLQRMAHYGLWAALPCRRTFSTFAETGNAMDADHMCSFVEASLALRDNLMLDIEKLPQSLKTMLVRDTKFGSKMEEILRRSIDHHPESVATAFNKS</sequence>